<dbReference type="PANTHER" id="PTHR38433:SF1">
    <property type="entry name" value="DUF1641 DOMAIN-CONTAINING PROTEIN"/>
    <property type="match status" value="1"/>
</dbReference>
<organism evidence="1 2">
    <name type="scientific">Geobacillus icigianus</name>
    <dbReference type="NCBI Taxonomy" id="1430331"/>
    <lineage>
        <taxon>Bacteria</taxon>
        <taxon>Bacillati</taxon>
        <taxon>Bacillota</taxon>
        <taxon>Bacilli</taxon>
        <taxon>Bacillales</taxon>
        <taxon>Anoxybacillaceae</taxon>
        <taxon>Geobacillus</taxon>
    </lineage>
</organism>
<dbReference type="InterPro" id="IPR012440">
    <property type="entry name" value="DUF1641"/>
</dbReference>
<proteinExistence type="predicted"/>
<protein>
    <recommendedName>
        <fullName evidence="3">DUF1641 domain-containing protein</fullName>
    </recommendedName>
</protein>
<comment type="caution">
    <text evidence="1">The sequence shown here is derived from an EMBL/GenBank/DDBJ whole genome shotgun (WGS) entry which is preliminary data.</text>
</comment>
<evidence type="ECO:0000313" key="1">
    <source>
        <dbReference type="EMBL" id="MEB3752128.1"/>
    </source>
</evidence>
<dbReference type="RefSeq" id="WP_033018878.1">
    <property type="nucleotide sequence ID" value="NZ_JPYA02000004.1"/>
</dbReference>
<dbReference type="EMBL" id="JPYA02000004">
    <property type="protein sequence ID" value="MEB3752128.1"/>
    <property type="molecule type" value="Genomic_DNA"/>
</dbReference>
<evidence type="ECO:0000313" key="2">
    <source>
        <dbReference type="Proteomes" id="UP000029267"/>
    </source>
</evidence>
<dbReference type="Proteomes" id="UP000029267">
    <property type="component" value="Unassembled WGS sequence"/>
</dbReference>
<dbReference type="Pfam" id="PF07849">
    <property type="entry name" value="DUF1641"/>
    <property type="match status" value="1"/>
</dbReference>
<dbReference type="PANTHER" id="PTHR38433">
    <property type="match status" value="1"/>
</dbReference>
<evidence type="ECO:0008006" key="3">
    <source>
        <dbReference type="Google" id="ProtNLM"/>
    </source>
</evidence>
<name>A0ABU6BKA8_9BACL</name>
<sequence>MAKPITTIQKRQLTEEEKRAEALAKLKAAVGDSEEAVRELLTLIEQLHESGLLEAANALLKAREDVAKIVVGQLNQKPVVTTMINHLFSIAGLAASLDPEKTAKLLGQLAAGVMDAYEQTETETKKIGLLDLLRALNDPDTNRAIRFGLSALKAIGQQLGSKE</sequence>
<gene>
    <name evidence="1" type="ORF">EP10_003000</name>
</gene>
<keyword evidence="2" id="KW-1185">Reference proteome</keyword>
<accession>A0ABU6BKA8</accession>
<reference evidence="1 2" key="1">
    <citation type="journal article" date="2014" name="Genome Announc.">
        <title>Draft Genome Sequence of Geobacillus icigianus Strain G1w1T Isolated from Hot Springs in the Valley of Geysers, Kamchatka (Russian Federation).</title>
        <authorList>
            <person name="Bryanskaya A.V."/>
            <person name="Rozanov A.S."/>
            <person name="Logacheva M.D."/>
            <person name="Kotenko A.V."/>
            <person name="Peltek S.E."/>
        </authorList>
    </citation>
    <scope>NUCLEOTIDE SEQUENCE [LARGE SCALE GENOMIC DNA]</scope>
    <source>
        <strain evidence="1 2">G1w1</strain>
    </source>
</reference>